<dbReference type="GeneID" id="25393303"/>
<dbReference type="EnsemblBacteria" id="ABM80664">
    <property type="protein sequence ID" value="ABM80664"/>
    <property type="gene ID" value="Hbut_0811"/>
</dbReference>
<dbReference type="KEGG" id="hbu:Hbut_0811"/>
<reference evidence="2 3" key="1">
    <citation type="journal article" date="2007" name="Archaea">
        <title>The genome of Hyperthermus butylicus: a sulfur-reducing, peptide fermenting, neutrophilic Crenarchaeote growing up to 108 degrees C.</title>
        <authorList>
            <person name="Brugger K."/>
            <person name="Chen L."/>
            <person name="Stark M."/>
            <person name="Zibat A."/>
            <person name="Redder P."/>
            <person name="Ruepp A."/>
            <person name="Awayez M."/>
            <person name="She Q."/>
            <person name="Garrett R.A."/>
            <person name="Klenk H.P."/>
        </authorList>
    </citation>
    <scope>NUCLEOTIDE SEQUENCE [LARGE SCALE GENOMIC DNA]</scope>
    <source>
        <strain evidence="3">DSM 5456 / JCM 9403 / PLM1-5</strain>
    </source>
</reference>
<proteinExistence type="predicted"/>
<evidence type="ECO:0000313" key="2">
    <source>
        <dbReference type="EMBL" id="ABM80664.1"/>
    </source>
</evidence>
<evidence type="ECO:0000256" key="1">
    <source>
        <dbReference type="SAM" id="Phobius"/>
    </source>
</evidence>
<organism evidence="2 3">
    <name type="scientific">Hyperthermus butylicus (strain DSM 5456 / JCM 9403 / PLM1-5)</name>
    <dbReference type="NCBI Taxonomy" id="415426"/>
    <lineage>
        <taxon>Archaea</taxon>
        <taxon>Thermoproteota</taxon>
        <taxon>Thermoprotei</taxon>
        <taxon>Desulfurococcales</taxon>
        <taxon>Pyrodictiaceae</taxon>
        <taxon>Hyperthermus</taxon>
    </lineage>
</organism>
<evidence type="ECO:0000313" key="3">
    <source>
        <dbReference type="Proteomes" id="UP000002593"/>
    </source>
</evidence>
<keyword evidence="1" id="KW-1133">Transmembrane helix</keyword>
<keyword evidence="1" id="KW-0472">Membrane</keyword>
<dbReference type="HOGENOM" id="CLU_1269992_0_0_2"/>
<keyword evidence="1" id="KW-0812">Transmembrane</keyword>
<keyword evidence="3" id="KW-1185">Reference proteome</keyword>
<dbReference type="EMBL" id="CP000493">
    <property type="protein sequence ID" value="ABM80664.1"/>
    <property type="molecule type" value="Genomic_DNA"/>
</dbReference>
<gene>
    <name evidence="2" type="ordered locus">Hbut_0811</name>
</gene>
<dbReference type="Proteomes" id="UP000002593">
    <property type="component" value="Chromosome"/>
</dbReference>
<name>A2BL03_HYPBU</name>
<sequence length="219" mass="24532">MSSILMLYIIAIAAAVSVVWFFHIRRVMLMRMRGLVSLLERSFRPRDTQYMLLGYLVGFRAEYLLGDGPASRAWILYTTPPYHVFFYLPVISLGKRREKLEITLRLRSPLPGEAHIYDPGDRGVVRAVVADTAGAGRRLYRGTVSIAGRELEALYSGDIALAKAKSLFEELVAAGVDVRRVSIVDRLHALHVSVVPQLDTVEELVKRVMGFAGELQSSR</sequence>
<dbReference type="STRING" id="415426.Hbut_0811"/>
<dbReference type="eggNOG" id="arCOG04222">
    <property type="taxonomic scope" value="Archaea"/>
</dbReference>
<dbReference type="AlphaFoldDB" id="A2BL03"/>
<accession>A2BL03</accession>
<feature type="transmembrane region" description="Helical" evidence="1">
    <location>
        <begin position="6"/>
        <end position="24"/>
    </location>
</feature>
<dbReference type="OrthoDB" id="15119at2157"/>
<protein>
    <submittedName>
        <fullName evidence="2">Conserved archaeal protein</fullName>
    </submittedName>
</protein>
<dbReference type="RefSeq" id="WP_011821982.1">
    <property type="nucleotide sequence ID" value="NC_008818.1"/>
</dbReference>